<sequence>MAEETKEKVKEKIGLREAFYIVPKSGGFQIRKVTLEEDVVLEDVTYSDPDAWDPVMNIMEHELSRKFQ</sequence>
<protein>
    <submittedName>
        <fullName evidence="1">Uncharacterized protein</fullName>
    </submittedName>
</protein>
<organism evidence="1">
    <name type="scientific">marine sediment metagenome</name>
    <dbReference type="NCBI Taxonomy" id="412755"/>
    <lineage>
        <taxon>unclassified sequences</taxon>
        <taxon>metagenomes</taxon>
        <taxon>ecological metagenomes</taxon>
    </lineage>
</organism>
<comment type="caution">
    <text evidence="1">The sequence shown here is derived from an EMBL/GenBank/DDBJ whole genome shotgun (WGS) entry which is preliminary data.</text>
</comment>
<evidence type="ECO:0000313" key="1">
    <source>
        <dbReference type="EMBL" id="KKL93185.1"/>
    </source>
</evidence>
<gene>
    <name evidence="1" type="ORF">LCGC14_1877260</name>
</gene>
<proteinExistence type="predicted"/>
<dbReference type="EMBL" id="LAZR01019260">
    <property type="protein sequence ID" value="KKL93185.1"/>
    <property type="molecule type" value="Genomic_DNA"/>
</dbReference>
<dbReference type="AlphaFoldDB" id="A0A0F9IHC6"/>
<name>A0A0F9IHC6_9ZZZZ</name>
<accession>A0A0F9IHC6</accession>
<reference evidence="1" key="1">
    <citation type="journal article" date="2015" name="Nature">
        <title>Complex archaea that bridge the gap between prokaryotes and eukaryotes.</title>
        <authorList>
            <person name="Spang A."/>
            <person name="Saw J.H."/>
            <person name="Jorgensen S.L."/>
            <person name="Zaremba-Niedzwiedzka K."/>
            <person name="Martijn J."/>
            <person name="Lind A.E."/>
            <person name="van Eijk R."/>
            <person name="Schleper C."/>
            <person name="Guy L."/>
            <person name="Ettema T.J."/>
        </authorList>
    </citation>
    <scope>NUCLEOTIDE SEQUENCE</scope>
</reference>